<reference evidence="2 3" key="1">
    <citation type="submission" date="2023-08" db="EMBL/GenBank/DDBJ databases">
        <title>Nocardioides seae sp. nov., a bacterium isolated from a soil.</title>
        <authorList>
            <person name="Wang X."/>
        </authorList>
    </citation>
    <scope>NUCLEOTIDE SEQUENCE [LARGE SCALE GENOMIC DNA]</scope>
    <source>
        <strain evidence="2 3">YZH12</strain>
    </source>
</reference>
<keyword evidence="1" id="KW-1133">Transmembrane helix</keyword>
<feature type="transmembrane region" description="Helical" evidence="1">
    <location>
        <begin position="53"/>
        <end position="71"/>
    </location>
</feature>
<keyword evidence="3" id="KW-1185">Reference proteome</keyword>
<organism evidence="2 3">
    <name type="scientific">Nocardioides imazamoxiresistens</name>
    <dbReference type="NCBI Taxonomy" id="3231893"/>
    <lineage>
        <taxon>Bacteria</taxon>
        <taxon>Bacillati</taxon>
        <taxon>Actinomycetota</taxon>
        <taxon>Actinomycetes</taxon>
        <taxon>Propionibacteriales</taxon>
        <taxon>Nocardioidaceae</taxon>
        <taxon>Nocardioides</taxon>
    </lineage>
</organism>
<keyword evidence="1" id="KW-0812">Transmembrane</keyword>
<evidence type="ECO:0000256" key="1">
    <source>
        <dbReference type="SAM" id="Phobius"/>
    </source>
</evidence>
<name>A0ABU3PWQ4_9ACTN</name>
<protein>
    <recommendedName>
        <fullName evidence="4">DUF304 domain-containing protein</fullName>
    </recommendedName>
</protein>
<feature type="transmembrane region" description="Helical" evidence="1">
    <location>
        <begin position="77"/>
        <end position="99"/>
    </location>
</feature>
<accession>A0ABU3PWQ4</accession>
<keyword evidence="1" id="KW-0472">Membrane</keyword>
<evidence type="ECO:0000313" key="3">
    <source>
        <dbReference type="Proteomes" id="UP001268542"/>
    </source>
</evidence>
<dbReference type="RefSeq" id="WP_315733163.1">
    <property type="nucleotide sequence ID" value="NZ_JAVYII010000004.1"/>
</dbReference>
<comment type="caution">
    <text evidence="2">The sequence shown here is derived from an EMBL/GenBank/DDBJ whole genome shotgun (WGS) entry which is preliminary data.</text>
</comment>
<dbReference type="EMBL" id="JAVYII010000004">
    <property type="protein sequence ID" value="MDT9593672.1"/>
    <property type="molecule type" value="Genomic_DNA"/>
</dbReference>
<gene>
    <name evidence="2" type="ORF">RDV89_11380</name>
</gene>
<dbReference type="Proteomes" id="UP001268542">
    <property type="component" value="Unassembled WGS sequence"/>
</dbReference>
<sequence>MSAARASRRTVVRRLLRLEAAGYASIGRWVRRRPDVPEGSEAVGYSQVSGPMMWLFVIGSAVEVVVVHVLLHRWPWVQWPVAVLGVWSLLWMVGLLAGVRTHPHLLTPSALRVRSGPTVEVEVPYARIAEVVGRERELSSSVRVGEVADDWYAIGVSGSTNVQVVLTEPMELPAPGLTGEGTVVVGTIGLWADDPRALTRTLRERAPSCGGGPRPGGARR</sequence>
<proteinExistence type="predicted"/>
<evidence type="ECO:0000313" key="2">
    <source>
        <dbReference type="EMBL" id="MDT9593672.1"/>
    </source>
</evidence>
<evidence type="ECO:0008006" key="4">
    <source>
        <dbReference type="Google" id="ProtNLM"/>
    </source>
</evidence>